<comment type="caution">
    <text evidence="5">The sequence shown here is derived from an EMBL/GenBank/DDBJ whole genome shotgun (WGS) entry which is preliminary data.</text>
</comment>
<evidence type="ECO:0000259" key="2">
    <source>
        <dbReference type="Pfam" id="PF07905"/>
    </source>
</evidence>
<dbReference type="Pfam" id="PF07905">
    <property type="entry name" value="PucR"/>
    <property type="match status" value="1"/>
</dbReference>
<dbReference type="Proteomes" id="UP001501444">
    <property type="component" value="Unassembled WGS sequence"/>
</dbReference>
<dbReference type="Gene3D" id="1.10.10.2840">
    <property type="entry name" value="PucR C-terminal helix-turn-helix domain"/>
    <property type="match status" value="1"/>
</dbReference>
<dbReference type="InterPro" id="IPR042070">
    <property type="entry name" value="PucR_C-HTH_sf"/>
</dbReference>
<feature type="domain" description="PucR C-terminal helix-turn-helix" evidence="3">
    <location>
        <begin position="445"/>
        <end position="502"/>
    </location>
</feature>
<dbReference type="Pfam" id="PF13556">
    <property type="entry name" value="HTH_30"/>
    <property type="match status" value="1"/>
</dbReference>
<dbReference type="InterPro" id="IPR041522">
    <property type="entry name" value="CdaR_GGDEF"/>
</dbReference>
<keyword evidence="6" id="KW-1185">Reference proteome</keyword>
<dbReference type="PANTHER" id="PTHR33744:SF1">
    <property type="entry name" value="DNA-BINDING TRANSCRIPTIONAL ACTIVATOR ADER"/>
    <property type="match status" value="1"/>
</dbReference>
<dbReference type="PANTHER" id="PTHR33744">
    <property type="entry name" value="CARBOHYDRATE DIACID REGULATOR"/>
    <property type="match status" value="1"/>
</dbReference>
<dbReference type="InterPro" id="IPR025736">
    <property type="entry name" value="PucR_C-HTH_dom"/>
</dbReference>
<feature type="domain" description="Purine catabolism PurC-like" evidence="2">
    <location>
        <begin position="5"/>
        <end position="108"/>
    </location>
</feature>
<dbReference type="InterPro" id="IPR051448">
    <property type="entry name" value="CdaR-like_regulators"/>
</dbReference>
<dbReference type="Pfam" id="PF17853">
    <property type="entry name" value="GGDEF_2"/>
    <property type="match status" value="1"/>
</dbReference>
<name>A0ABN3HH99_9ACTN</name>
<gene>
    <name evidence="5" type="ORF">GCM10010170_087280</name>
</gene>
<feature type="domain" description="CdaR GGDEF-like" evidence="4">
    <location>
        <begin position="267"/>
        <end position="389"/>
    </location>
</feature>
<evidence type="ECO:0000259" key="4">
    <source>
        <dbReference type="Pfam" id="PF17853"/>
    </source>
</evidence>
<proteinExistence type="inferred from homology"/>
<evidence type="ECO:0000313" key="5">
    <source>
        <dbReference type="EMBL" id="GAA2380211.1"/>
    </source>
</evidence>
<organism evidence="5 6">
    <name type="scientific">Dactylosporangium salmoneum</name>
    <dbReference type="NCBI Taxonomy" id="53361"/>
    <lineage>
        <taxon>Bacteria</taxon>
        <taxon>Bacillati</taxon>
        <taxon>Actinomycetota</taxon>
        <taxon>Actinomycetes</taxon>
        <taxon>Micromonosporales</taxon>
        <taxon>Micromonosporaceae</taxon>
        <taxon>Dactylosporangium</taxon>
    </lineage>
</organism>
<evidence type="ECO:0000259" key="3">
    <source>
        <dbReference type="Pfam" id="PF13556"/>
    </source>
</evidence>
<dbReference type="EMBL" id="BAAARV010000086">
    <property type="protein sequence ID" value="GAA2380211.1"/>
    <property type="molecule type" value="Genomic_DNA"/>
</dbReference>
<reference evidence="5 6" key="1">
    <citation type="journal article" date="2019" name="Int. J. Syst. Evol. Microbiol.">
        <title>The Global Catalogue of Microorganisms (GCM) 10K type strain sequencing project: providing services to taxonomists for standard genome sequencing and annotation.</title>
        <authorList>
            <consortium name="The Broad Institute Genomics Platform"/>
            <consortium name="The Broad Institute Genome Sequencing Center for Infectious Disease"/>
            <person name="Wu L."/>
            <person name="Ma J."/>
        </authorList>
    </citation>
    <scope>NUCLEOTIDE SEQUENCE [LARGE SCALE GENOMIC DNA]</scope>
    <source>
        <strain evidence="5 6">JCM 3272</strain>
    </source>
</reference>
<accession>A0ABN3HH99</accession>
<dbReference type="InterPro" id="IPR012914">
    <property type="entry name" value="PucR_dom"/>
</dbReference>
<sequence>MVACPTRLDTAVRWVHSGELADIGPLLREGDLLLSTGVAMPDTDEGLRQMVAGLSESGAAGLVIELGRRWRDLPQALAAACDERQLPLIALAREVRFAAVAQAVGERIVDEQLTELREAQRVHDTFTELSIAEAGPGDILAAVQRLAGAAVVLESEQHHVLDYRAGPGDILAVLADWTTASKSMALDGRTSWDSERGWLVTRVGKRDRGWGRLAVQSWTAPTARQVVMVERAAAALALHRLHDRQRDSAVRRTHHELLLALLADPTSEEVLRRCQLAGLPTVRRQFAGLTLRPQITSPAATSTPGLRLDEIAAAVVHAAHELRVPALVSDLDGEVRALLSFPSSSDGDRVVDELAARVRRRQEVVVGAGRPATRAAEIDRTLRESRQVIASLGGASVRHDGVYRLDDVHLRGLLAMLHDDERVQLFVRRELTALKDHDAEWHTGLLAAVRALLMYPTSKSDAAASLHISRPVFYDRLAKAERVLGASLDDADIRVSLHVAIIADEIGSAEPA</sequence>
<evidence type="ECO:0000313" key="6">
    <source>
        <dbReference type="Proteomes" id="UP001501444"/>
    </source>
</evidence>
<protein>
    <submittedName>
        <fullName evidence="5">PucR family transcriptional regulator</fullName>
    </submittedName>
</protein>
<comment type="similarity">
    <text evidence="1">Belongs to the CdaR family.</text>
</comment>
<evidence type="ECO:0000256" key="1">
    <source>
        <dbReference type="ARBA" id="ARBA00006754"/>
    </source>
</evidence>